<comment type="caution">
    <text evidence="2">The sequence shown here is derived from an EMBL/GenBank/DDBJ whole genome shotgun (WGS) entry which is preliminary data.</text>
</comment>
<protein>
    <submittedName>
        <fullName evidence="2">Uncharacterized protein</fullName>
    </submittedName>
</protein>
<dbReference type="EMBL" id="MU853230">
    <property type="protein sequence ID" value="KAK4122693.1"/>
    <property type="molecule type" value="Genomic_DNA"/>
</dbReference>
<feature type="region of interest" description="Disordered" evidence="1">
    <location>
        <begin position="245"/>
        <end position="275"/>
    </location>
</feature>
<sequence>MACLLDFAFRKLIGIKGAVLGMRTIKSMAAPSLINIAPAVWDLNYLQTMSIHAEVIPWIASGIARLTNARSAALREKLTFLVQRRTPGDNAQGPVDQETETRDEVRKRLWSLCQTRIRPEPIKAPFVRKVVPEQETSQLVLAEHELEASPPYIEDFDSDALVTMAHYEPVPNQDPYAALPENQADPDEPVMDDSLLVLEPYNPDVGASSSDGWMRSSEAEYFYTDGQGNVYPIEREIVREDHQIDWPSTPQLLGSDEFDHGNEEDPEEGLDGSINRTYIMYDGGQPWPPLSGVHIHTEDDLPYPLAPYLGDAPFNDRAGD</sequence>
<organism evidence="2 3">
    <name type="scientific">Parathielavia appendiculata</name>
    <dbReference type="NCBI Taxonomy" id="2587402"/>
    <lineage>
        <taxon>Eukaryota</taxon>
        <taxon>Fungi</taxon>
        <taxon>Dikarya</taxon>
        <taxon>Ascomycota</taxon>
        <taxon>Pezizomycotina</taxon>
        <taxon>Sordariomycetes</taxon>
        <taxon>Sordariomycetidae</taxon>
        <taxon>Sordariales</taxon>
        <taxon>Chaetomiaceae</taxon>
        <taxon>Parathielavia</taxon>
    </lineage>
</organism>
<dbReference type="RefSeq" id="XP_062646464.1">
    <property type="nucleotide sequence ID" value="XM_062789069.1"/>
</dbReference>
<accession>A0AAN6Z2Q4</accession>
<dbReference type="GeneID" id="87825839"/>
<keyword evidence="3" id="KW-1185">Reference proteome</keyword>
<reference evidence="2" key="1">
    <citation type="journal article" date="2023" name="Mol. Phylogenet. Evol.">
        <title>Genome-scale phylogeny and comparative genomics of the fungal order Sordariales.</title>
        <authorList>
            <person name="Hensen N."/>
            <person name="Bonometti L."/>
            <person name="Westerberg I."/>
            <person name="Brannstrom I.O."/>
            <person name="Guillou S."/>
            <person name="Cros-Aarteil S."/>
            <person name="Calhoun S."/>
            <person name="Haridas S."/>
            <person name="Kuo A."/>
            <person name="Mondo S."/>
            <person name="Pangilinan J."/>
            <person name="Riley R."/>
            <person name="LaButti K."/>
            <person name="Andreopoulos B."/>
            <person name="Lipzen A."/>
            <person name="Chen C."/>
            <person name="Yan M."/>
            <person name="Daum C."/>
            <person name="Ng V."/>
            <person name="Clum A."/>
            <person name="Steindorff A."/>
            <person name="Ohm R.A."/>
            <person name="Martin F."/>
            <person name="Silar P."/>
            <person name="Natvig D.O."/>
            <person name="Lalanne C."/>
            <person name="Gautier V."/>
            <person name="Ament-Velasquez S.L."/>
            <person name="Kruys A."/>
            <person name="Hutchinson M.I."/>
            <person name="Powell A.J."/>
            <person name="Barry K."/>
            <person name="Miller A.N."/>
            <person name="Grigoriev I.V."/>
            <person name="Debuchy R."/>
            <person name="Gladieux P."/>
            <person name="Hiltunen Thoren M."/>
            <person name="Johannesson H."/>
        </authorList>
    </citation>
    <scope>NUCLEOTIDE SEQUENCE</scope>
    <source>
        <strain evidence="2">CBS 731.68</strain>
    </source>
</reference>
<proteinExistence type="predicted"/>
<dbReference type="Proteomes" id="UP001302602">
    <property type="component" value="Unassembled WGS sequence"/>
</dbReference>
<evidence type="ECO:0000313" key="2">
    <source>
        <dbReference type="EMBL" id="KAK4122693.1"/>
    </source>
</evidence>
<gene>
    <name evidence="2" type="ORF">N657DRAFT_574972</name>
</gene>
<reference evidence="2" key="2">
    <citation type="submission" date="2023-05" db="EMBL/GenBank/DDBJ databases">
        <authorList>
            <consortium name="Lawrence Berkeley National Laboratory"/>
            <person name="Steindorff A."/>
            <person name="Hensen N."/>
            <person name="Bonometti L."/>
            <person name="Westerberg I."/>
            <person name="Brannstrom I.O."/>
            <person name="Guillou S."/>
            <person name="Cros-Aarteil S."/>
            <person name="Calhoun S."/>
            <person name="Haridas S."/>
            <person name="Kuo A."/>
            <person name="Mondo S."/>
            <person name="Pangilinan J."/>
            <person name="Riley R."/>
            <person name="Labutti K."/>
            <person name="Andreopoulos B."/>
            <person name="Lipzen A."/>
            <person name="Chen C."/>
            <person name="Yanf M."/>
            <person name="Daum C."/>
            <person name="Ng V."/>
            <person name="Clum A."/>
            <person name="Ohm R."/>
            <person name="Martin F."/>
            <person name="Silar P."/>
            <person name="Natvig D."/>
            <person name="Lalanne C."/>
            <person name="Gautier V."/>
            <person name="Ament-Velasquez S.L."/>
            <person name="Kruys A."/>
            <person name="Hutchinson M.I."/>
            <person name="Powell A.J."/>
            <person name="Barry K."/>
            <person name="Miller A.N."/>
            <person name="Grigoriev I.V."/>
            <person name="Debuchy R."/>
            <person name="Gladieux P."/>
            <person name="Thoren M.H."/>
            <person name="Johannesson H."/>
        </authorList>
    </citation>
    <scope>NUCLEOTIDE SEQUENCE</scope>
    <source>
        <strain evidence="2">CBS 731.68</strain>
    </source>
</reference>
<evidence type="ECO:0000256" key="1">
    <source>
        <dbReference type="SAM" id="MobiDB-lite"/>
    </source>
</evidence>
<name>A0AAN6Z2Q4_9PEZI</name>
<evidence type="ECO:0000313" key="3">
    <source>
        <dbReference type="Proteomes" id="UP001302602"/>
    </source>
</evidence>
<dbReference type="AlphaFoldDB" id="A0AAN6Z2Q4"/>